<keyword evidence="4" id="KW-0997">Cell inner membrane</keyword>
<protein>
    <submittedName>
        <fullName evidence="10">C4-dicarboxylate transport system permease small protein</fullName>
    </submittedName>
</protein>
<evidence type="ECO:0000313" key="10">
    <source>
        <dbReference type="EMBL" id="EKC52698.1"/>
    </source>
</evidence>
<dbReference type="EMBL" id="AJWY01011460">
    <property type="protein sequence ID" value="EKC52698.1"/>
    <property type="molecule type" value="Genomic_DNA"/>
</dbReference>
<dbReference type="InterPro" id="IPR055348">
    <property type="entry name" value="DctQ"/>
</dbReference>
<feature type="transmembrane region" description="Helical" evidence="8">
    <location>
        <begin position="89"/>
        <end position="111"/>
    </location>
</feature>
<dbReference type="GO" id="GO:0005886">
    <property type="term" value="C:plasma membrane"/>
    <property type="evidence" value="ECO:0007669"/>
    <property type="project" value="UniProtKB-SubCell"/>
</dbReference>
<organism evidence="10">
    <name type="scientific">human gut metagenome</name>
    <dbReference type="NCBI Taxonomy" id="408170"/>
    <lineage>
        <taxon>unclassified sequences</taxon>
        <taxon>metagenomes</taxon>
        <taxon>organismal metagenomes</taxon>
    </lineage>
</organism>
<feature type="transmembrane region" description="Helical" evidence="8">
    <location>
        <begin position="50"/>
        <end position="68"/>
    </location>
</feature>
<feature type="transmembrane region" description="Helical" evidence="8">
    <location>
        <begin position="12"/>
        <end position="35"/>
    </location>
</feature>
<evidence type="ECO:0000256" key="6">
    <source>
        <dbReference type="ARBA" id="ARBA00022989"/>
    </source>
</evidence>
<dbReference type="AlphaFoldDB" id="K1S5F9"/>
<keyword evidence="3" id="KW-1003">Cell membrane</keyword>
<feature type="domain" description="Tripartite ATP-independent periplasmic transporters DctQ component" evidence="9">
    <location>
        <begin position="26"/>
        <end position="155"/>
    </location>
</feature>
<evidence type="ECO:0000256" key="5">
    <source>
        <dbReference type="ARBA" id="ARBA00022692"/>
    </source>
</evidence>
<keyword evidence="5 8" id="KW-0812">Transmembrane</keyword>
<evidence type="ECO:0000256" key="7">
    <source>
        <dbReference type="ARBA" id="ARBA00023136"/>
    </source>
</evidence>
<keyword evidence="2" id="KW-0813">Transport</keyword>
<evidence type="ECO:0000259" key="9">
    <source>
        <dbReference type="Pfam" id="PF04290"/>
    </source>
</evidence>
<dbReference type="InterPro" id="IPR007387">
    <property type="entry name" value="TRAP_DctQ"/>
</dbReference>
<reference evidence="10" key="1">
    <citation type="journal article" date="2013" name="Environ. Microbiol.">
        <title>Microbiota from the distal guts of lean and obese adolescents exhibit partial functional redundancy besides clear differences in community structure.</title>
        <authorList>
            <person name="Ferrer M."/>
            <person name="Ruiz A."/>
            <person name="Lanza F."/>
            <person name="Haange S.B."/>
            <person name="Oberbach A."/>
            <person name="Till H."/>
            <person name="Bargiela R."/>
            <person name="Campoy C."/>
            <person name="Segura M.T."/>
            <person name="Richter M."/>
            <person name="von Bergen M."/>
            <person name="Seifert J."/>
            <person name="Suarez A."/>
        </authorList>
    </citation>
    <scope>NUCLEOTIDE SEQUENCE</scope>
</reference>
<name>K1S5F9_9ZZZZ</name>
<evidence type="ECO:0000256" key="4">
    <source>
        <dbReference type="ARBA" id="ARBA00022519"/>
    </source>
</evidence>
<proteinExistence type="predicted"/>
<gene>
    <name evidence="10" type="ORF">LEA_16759</name>
</gene>
<dbReference type="GO" id="GO:0015740">
    <property type="term" value="P:C4-dicarboxylate transport"/>
    <property type="evidence" value="ECO:0007669"/>
    <property type="project" value="TreeGrafter"/>
</dbReference>
<dbReference type="GO" id="GO:0022857">
    <property type="term" value="F:transmembrane transporter activity"/>
    <property type="evidence" value="ECO:0007669"/>
    <property type="project" value="TreeGrafter"/>
</dbReference>
<feature type="transmembrane region" description="Helical" evidence="8">
    <location>
        <begin position="131"/>
        <end position="152"/>
    </location>
</feature>
<evidence type="ECO:0000256" key="8">
    <source>
        <dbReference type="SAM" id="Phobius"/>
    </source>
</evidence>
<evidence type="ECO:0000256" key="1">
    <source>
        <dbReference type="ARBA" id="ARBA00004429"/>
    </source>
</evidence>
<evidence type="ECO:0000256" key="2">
    <source>
        <dbReference type="ARBA" id="ARBA00022448"/>
    </source>
</evidence>
<accession>K1S5F9</accession>
<keyword evidence="7 8" id="KW-0472">Membrane</keyword>
<dbReference type="PANTHER" id="PTHR35011">
    <property type="entry name" value="2,3-DIKETO-L-GULONATE TRAP TRANSPORTER SMALL PERMEASE PROTEIN YIAM"/>
    <property type="match status" value="1"/>
</dbReference>
<keyword evidence="6 8" id="KW-1133">Transmembrane helix</keyword>
<sequence>MKFLHKFRHGLDTVLSWVCALLFAAMVVVGTYQIVTRYFFGRPSTVSEELLTYSFTWMALLSSALVFGKRDHMRMGFLADKITGTPRKVLEIISECLVLLLAAVVMLYGGVNIMKLTMTQVTASLGIPMGTVYTVLPLSGALIVVYSVLNIIDLATDSVEEHSSTSAE</sequence>
<comment type="subcellular location">
    <subcellularLocation>
        <location evidence="1">Cell inner membrane</location>
        <topology evidence="1">Multi-pass membrane protein</topology>
    </subcellularLocation>
</comment>
<dbReference type="Pfam" id="PF04290">
    <property type="entry name" value="DctQ"/>
    <property type="match status" value="1"/>
</dbReference>
<dbReference type="PANTHER" id="PTHR35011:SF2">
    <property type="entry name" value="2,3-DIKETO-L-GULONATE TRAP TRANSPORTER SMALL PERMEASE PROTEIN YIAM"/>
    <property type="match status" value="1"/>
</dbReference>
<comment type="caution">
    <text evidence="10">The sequence shown here is derived from an EMBL/GenBank/DDBJ whole genome shotgun (WGS) entry which is preliminary data.</text>
</comment>
<evidence type="ECO:0000256" key="3">
    <source>
        <dbReference type="ARBA" id="ARBA00022475"/>
    </source>
</evidence>